<evidence type="ECO:0000259" key="7">
    <source>
        <dbReference type="Pfam" id="PF04357"/>
    </source>
</evidence>
<keyword evidence="2 6" id="KW-0812">Transmembrane</keyword>
<keyword evidence="3 6" id="KW-1133">Transmembrane helix</keyword>
<evidence type="ECO:0000256" key="3">
    <source>
        <dbReference type="ARBA" id="ARBA00022989"/>
    </source>
</evidence>
<dbReference type="RefSeq" id="WP_169683387.1">
    <property type="nucleotide sequence ID" value="NZ_JABBNU010000010.1"/>
</dbReference>
<sequence>MLEIKDTVRTFVGKMVGFFLKALAIVIGLFLTISLYLQFPPIQNFLINEVETIASKQLGTYVEVGHLGLTISPGIYLEDILIKDKRDSEMLVLKHFDAGIDIAPLFFKEIQLSNIDISGLKVNIYMVDENQNNLDELFKSDGKQDSVSETSENVEGGSWEFIGVRHVLLEDIDARYEMAGINLNAILDELKVKNVELNLSESNYLVKSFELNGLEFEMNSTLADLPENEEDTSTSILPNIKVKEFNVSDLDFAWNDESLNQFYDLGIDQFHITNANVLLNSNELEASEIELALKDSNLKILPGSNDEEEVENETPVESENKLPFAFGYSILIGKLGIEVPSLVLQMEDPVSDSTHFNPGYIELKEFQLAIEDSLVINDSILQLSVSKLTGKVNNNGVLSSAKLDLRADPINASWKIPELVWGGSSLSSNGIINYSEFFKDSLNLSNIEFKTISEWSLDPADLQFFLADSTFNQLNKNLVNRAKIDGKIKLNGDQSKVIIDTAYVFHADAFVHAGGVFYKEYKSNNQSDIVLEAYIPKSFAMNYLSGIPQVKSMVSDLRVNSRVYSKNKALELEIDAESDYLGLSGKGYYELFKETRDSANFRLVDMHVDLSRYDSLLPKIERSQASIYWKSLKENSIYSGNVKLYDLKYGNCKADSIYAELIPENDNLSYLWLLSANLKECGILLGGGSLKNDYSEVTFDSLKIDDFYLGTFVESLPLVLSGDIKGTVGISAETSWDLNINNIKFNQKDSATIYEYGDWITEGIITDSSHNILFSGEYLDINSTSNSGFEYWNEYISEFKYINDSLPGPHSIKTSIAGRDLSGLIKPFYPAMVDLDTFNISVEVVNDTLTELDAYLPKVVTTSWTIDTLLMDLKTDNNNRVFLDFELSEFRAGDISLANLNLRSDMLSNHDVLIELLLRDQNDSLKYNMELIFSDEGKRKVIKPSENQWLLNYSKFDLDQNGRIIFDTDGTTVKDFSISKGEQELAVNLSEELIDIDFQKFEIDNFLGMVTFRDSLDLVQGKLNGNINGKLNSNNQFLGKGKVKIDELYVAEIEAGLLETDVEFNDQKLNANLNWKDEINNNLEAHAVLNKRNSNLQFDVLFNTEEFNKYNSLLPSEYIQVINLKSQTKISGSAAGEDFNFEGNIKFQNADLILPFSGTDIKIQNEEISFNQDKVDFEEFKIRDKNNNPLVLKGIVEFPAGYGNPVVDLSVKSDGILLLDNTREDFNTLYGTVFTSINLTAKGLASSPKIDGEISILDKTDITFELEGESLELISDEGIVKFSQEDEEGNVIIPEEKKPNVLDSIKGQIGQFSANIKLKIDPKAKTSLVIDPNSGDNLTINGNGDLALKVTTDEINLSGVYVVKGGQYNLNYYGLVKKQFEFKEGSRVIWKGDPYEGEIKFEAFNTIKTRSNNLFSAGTTNVLGSGLDELNERIPYQVGILITGIVSEPEIKFTLSLPPELKGNYPNIEQKLAQLDTEDYEQERNKQVFALLVTGGFISETPSQGGSNFATSAARNSVNGILTQQLNNFGNKIAKGVEVNFDVSSYDNPTSGNTTTEVDFSVSKKLLNDRLEVQVGSSVGVEEGNDRSKSTVGAAEFVVSYQLTKEGNLKIKAFRENQFDMVDGEITNTGISLIFVKDFEEFNQLFKSKKKEEEKKGEESQDKNGNNQEAVIEEENND</sequence>
<reference evidence="8 9" key="1">
    <citation type="submission" date="2020-04" db="EMBL/GenBank/DDBJ databases">
        <title>Flammeovirgaceae bacterium KN852 isolated from deep sea.</title>
        <authorList>
            <person name="Zhang D.-C."/>
        </authorList>
    </citation>
    <scope>NUCLEOTIDE SEQUENCE [LARGE SCALE GENOMIC DNA]</scope>
    <source>
        <strain evidence="8 9">KN852</strain>
    </source>
</reference>
<feature type="compositionally biased region" description="Basic and acidic residues" evidence="5">
    <location>
        <begin position="1650"/>
        <end position="1662"/>
    </location>
</feature>
<evidence type="ECO:0000256" key="2">
    <source>
        <dbReference type="ARBA" id="ARBA00022692"/>
    </source>
</evidence>
<comment type="caution">
    <text evidence="8">The sequence shown here is derived from an EMBL/GenBank/DDBJ whole genome shotgun (WGS) entry which is preliminary data.</text>
</comment>
<keyword evidence="9" id="KW-1185">Reference proteome</keyword>
<dbReference type="InterPro" id="IPR007452">
    <property type="entry name" value="TamB_C"/>
</dbReference>
<feature type="region of interest" description="Disordered" evidence="5">
    <location>
        <begin position="1649"/>
        <end position="1678"/>
    </location>
</feature>
<dbReference type="PANTHER" id="PTHR30441:SF8">
    <property type="entry name" value="DUF748 DOMAIN-CONTAINING PROTEIN"/>
    <property type="match status" value="1"/>
</dbReference>
<feature type="domain" description="Translocation and assembly module TamB C-terminal" evidence="7">
    <location>
        <begin position="1180"/>
        <end position="1639"/>
    </location>
</feature>
<dbReference type="InterPro" id="IPR052894">
    <property type="entry name" value="AsmA-related"/>
</dbReference>
<evidence type="ECO:0000256" key="5">
    <source>
        <dbReference type="SAM" id="MobiDB-lite"/>
    </source>
</evidence>
<evidence type="ECO:0000256" key="1">
    <source>
        <dbReference type="ARBA" id="ARBA00004167"/>
    </source>
</evidence>
<evidence type="ECO:0000256" key="6">
    <source>
        <dbReference type="SAM" id="Phobius"/>
    </source>
</evidence>
<evidence type="ECO:0000256" key="4">
    <source>
        <dbReference type="ARBA" id="ARBA00023136"/>
    </source>
</evidence>
<proteinExistence type="predicted"/>
<dbReference type="PANTHER" id="PTHR30441">
    <property type="entry name" value="DUF748 DOMAIN-CONTAINING PROTEIN"/>
    <property type="match status" value="1"/>
</dbReference>
<dbReference type="Proteomes" id="UP000559010">
    <property type="component" value="Unassembled WGS sequence"/>
</dbReference>
<dbReference type="Pfam" id="PF04357">
    <property type="entry name" value="TamB"/>
    <property type="match status" value="1"/>
</dbReference>
<evidence type="ECO:0000313" key="8">
    <source>
        <dbReference type="EMBL" id="NMM49859.1"/>
    </source>
</evidence>
<organism evidence="8 9">
    <name type="scientific">Marinigracilibium pacificum</name>
    <dbReference type="NCBI Taxonomy" id="2729599"/>
    <lineage>
        <taxon>Bacteria</taxon>
        <taxon>Pseudomonadati</taxon>
        <taxon>Bacteroidota</taxon>
        <taxon>Cytophagia</taxon>
        <taxon>Cytophagales</taxon>
        <taxon>Flammeovirgaceae</taxon>
        <taxon>Marinigracilibium</taxon>
    </lineage>
</organism>
<name>A0A848J655_9BACT</name>
<evidence type="ECO:0000313" key="9">
    <source>
        <dbReference type="Proteomes" id="UP000559010"/>
    </source>
</evidence>
<accession>A0A848J655</accession>
<dbReference type="GO" id="GO:0009306">
    <property type="term" value="P:protein secretion"/>
    <property type="evidence" value="ECO:0007669"/>
    <property type="project" value="InterPro"/>
</dbReference>
<dbReference type="GO" id="GO:0005886">
    <property type="term" value="C:plasma membrane"/>
    <property type="evidence" value="ECO:0007669"/>
    <property type="project" value="InterPro"/>
</dbReference>
<dbReference type="GO" id="GO:0090313">
    <property type="term" value="P:regulation of protein targeting to membrane"/>
    <property type="evidence" value="ECO:0007669"/>
    <property type="project" value="TreeGrafter"/>
</dbReference>
<comment type="subcellular location">
    <subcellularLocation>
        <location evidence="1">Membrane</location>
        <topology evidence="1">Single-pass membrane protein</topology>
    </subcellularLocation>
</comment>
<dbReference type="EMBL" id="JABBNU010000010">
    <property type="protein sequence ID" value="NMM49859.1"/>
    <property type="molecule type" value="Genomic_DNA"/>
</dbReference>
<feature type="transmembrane region" description="Helical" evidence="6">
    <location>
        <begin position="12"/>
        <end position="37"/>
    </location>
</feature>
<gene>
    <name evidence="8" type="ORF">HH304_15735</name>
</gene>
<keyword evidence="4 6" id="KW-0472">Membrane</keyword>
<protein>
    <recommendedName>
        <fullName evidence="7">Translocation and assembly module TamB C-terminal domain-containing protein</fullName>
    </recommendedName>
</protein>